<comment type="caution">
    <text evidence="3">The sequence shown here is derived from an EMBL/GenBank/DDBJ whole genome shotgun (WGS) entry which is preliminary data.</text>
</comment>
<keyword evidence="1" id="KW-1133">Transmembrane helix</keyword>
<evidence type="ECO:0000313" key="3">
    <source>
        <dbReference type="EMBL" id="RON38724.1"/>
    </source>
</evidence>
<dbReference type="PANTHER" id="PTHR36698:SF2">
    <property type="entry name" value="MCE_MLAD DOMAIN-CONTAINING PROTEIN"/>
    <property type="match status" value="1"/>
</dbReference>
<accession>A0A423JM23</accession>
<dbReference type="RefSeq" id="WP_123515403.1">
    <property type="nucleotide sequence ID" value="NZ_MOBQ01000056.1"/>
</dbReference>
<dbReference type="AlphaFoldDB" id="A0A423JM23"/>
<dbReference type="EMBL" id="MOBQ01000056">
    <property type="protein sequence ID" value="RON38724.1"/>
    <property type="molecule type" value="Genomic_DNA"/>
</dbReference>
<keyword evidence="1" id="KW-0812">Transmembrane</keyword>
<sequence>METRAHHVLIGLFTVIVVAGALLFGLWLAKSSVDTEFKDYEIVFNEAVSGLSKGSAVQYSGIKVGDVVSLRLDPKDPRRVLARIRLGGETPIKEDTQAKLALTGITGTSIIQLSGGTPQSPKLRGKDGELPTIIAAPSPIARLLNDSNDLMAGVSTLMHNANLMFSAENIERISNTLEHLEQTTGTIAEQRGDIRQAMQQLASIGKQASATLEQTTALMRNANGLLNDQGKQMFGSAGQAMKSLEQTTATIDKLLTTNQDSLNSGMQGLNGLAPAVRELRDTLSSLRAISQRLEANPSGYLLGSDKNKEFTP</sequence>
<keyword evidence="1" id="KW-0472">Membrane</keyword>
<dbReference type="PANTHER" id="PTHR36698">
    <property type="entry name" value="BLL5892 PROTEIN"/>
    <property type="match status" value="1"/>
</dbReference>
<proteinExistence type="predicted"/>
<gene>
    <name evidence="3" type="ORF">BK666_28355</name>
</gene>
<evidence type="ECO:0000256" key="1">
    <source>
        <dbReference type="SAM" id="Phobius"/>
    </source>
</evidence>
<dbReference type="Pfam" id="PF02470">
    <property type="entry name" value="MlaD"/>
    <property type="match status" value="1"/>
</dbReference>
<organism evidence="3 4">
    <name type="scientific">Pseudomonas frederiksbergensis</name>
    <dbReference type="NCBI Taxonomy" id="104087"/>
    <lineage>
        <taxon>Bacteria</taxon>
        <taxon>Pseudomonadati</taxon>
        <taxon>Pseudomonadota</taxon>
        <taxon>Gammaproteobacteria</taxon>
        <taxon>Pseudomonadales</taxon>
        <taxon>Pseudomonadaceae</taxon>
        <taxon>Pseudomonas</taxon>
    </lineage>
</organism>
<reference evidence="3 4" key="1">
    <citation type="submission" date="2016-10" db="EMBL/GenBank/DDBJ databases">
        <title>Comparative genome analysis of multiple Pseudomonas spp. focuses on biocontrol and plant growth promoting traits.</title>
        <authorList>
            <person name="Tao X.-Y."/>
            <person name="Taylor C.G."/>
        </authorList>
    </citation>
    <scope>NUCLEOTIDE SEQUENCE [LARGE SCALE GENOMIC DNA]</scope>
    <source>
        <strain evidence="3 4">37A10</strain>
    </source>
</reference>
<feature type="domain" description="Mce/MlaD" evidence="2">
    <location>
        <begin position="39"/>
        <end position="116"/>
    </location>
</feature>
<protein>
    <submittedName>
        <fullName evidence="3">ABC transporter permease</fullName>
    </submittedName>
</protein>
<name>A0A423JM23_9PSED</name>
<feature type="transmembrane region" description="Helical" evidence="1">
    <location>
        <begin position="7"/>
        <end position="29"/>
    </location>
</feature>
<evidence type="ECO:0000259" key="2">
    <source>
        <dbReference type="Pfam" id="PF02470"/>
    </source>
</evidence>
<dbReference type="OrthoDB" id="9806984at2"/>
<dbReference type="InterPro" id="IPR003399">
    <property type="entry name" value="Mce/MlaD"/>
</dbReference>
<dbReference type="Proteomes" id="UP000285349">
    <property type="component" value="Unassembled WGS sequence"/>
</dbReference>
<evidence type="ECO:0000313" key="4">
    <source>
        <dbReference type="Proteomes" id="UP000285349"/>
    </source>
</evidence>